<dbReference type="AlphaFoldDB" id="A0A9P8VBT5"/>
<accession>A0A9P8VBT5</accession>
<organism evidence="1 2">
    <name type="scientific">Plectosphaerella plurivora</name>
    <dbReference type="NCBI Taxonomy" id="936078"/>
    <lineage>
        <taxon>Eukaryota</taxon>
        <taxon>Fungi</taxon>
        <taxon>Dikarya</taxon>
        <taxon>Ascomycota</taxon>
        <taxon>Pezizomycotina</taxon>
        <taxon>Sordariomycetes</taxon>
        <taxon>Hypocreomycetidae</taxon>
        <taxon>Glomerellales</taxon>
        <taxon>Plectosphaerellaceae</taxon>
        <taxon>Plectosphaerella</taxon>
    </lineage>
</organism>
<comment type="caution">
    <text evidence="1">The sequence shown here is derived from an EMBL/GenBank/DDBJ whole genome shotgun (WGS) entry which is preliminary data.</text>
</comment>
<gene>
    <name evidence="1" type="ORF">F5X68DRAFT_231635</name>
</gene>
<evidence type="ECO:0000313" key="2">
    <source>
        <dbReference type="Proteomes" id="UP000770015"/>
    </source>
</evidence>
<dbReference type="EMBL" id="JAGSXJ010000011">
    <property type="protein sequence ID" value="KAH6687153.1"/>
    <property type="molecule type" value="Genomic_DNA"/>
</dbReference>
<name>A0A9P8VBT5_9PEZI</name>
<keyword evidence="2" id="KW-1185">Reference proteome</keyword>
<dbReference type="Proteomes" id="UP000770015">
    <property type="component" value="Unassembled WGS sequence"/>
</dbReference>
<evidence type="ECO:0000313" key="1">
    <source>
        <dbReference type="EMBL" id="KAH6687153.1"/>
    </source>
</evidence>
<protein>
    <submittedName>
        <fullName evidence="1">Uncharacterized protein</fullName>
    </submittedName>
</protein>
<reference evidence="1" key="1">
    <citation type="journal article" date="2021" name="Nat. Commun.">
        <title>Genetic determinants of endophytism in the Arabidopsis root mycobiome.</title>
        <authorList>
            <person name="Mesny F."/>
            <person name="Miyauchi S."/>
            <person name="Thiergart T."/>
            <person name="Pickel B."/>
            <person name="Atanasova L."/>
            <person name="Karlsson M."/>
            <person name="Huettel B."/>
            <person name="Barry K.W."/>
            <person name="Haridas S."/>
            <person name="Chen C."/>
            <person name="Bauer D."/>
            <person name="Andreopoulos W."/>
            <person name="Pangilinan J."/>
            <person name="LaButti K."/>
            <person name="Riley R."/>
            <person name="Lipzen A."/>
            <person name="Clum A."/>
            <person name="Drula E."/>
            <person name="Henrissat B."/>
            <person name="Kohler A."/>
            <person name="Grigoriev I.V."/>
            <person name="Martin F.M."/>
            <person name="Hacquard S."/>
        </authorList>
    </citation>
    <scope>NUCLEOTIDE SEQUENCE</scope>
    <source>
        <strain evidence="1">MPI-SDFR-AT-0117</strain>
    </source>
</reference>
<proteinExistence type="predicted"/>
<sequence length="98" mass="11271">MSLEVAPPGDRDWMAEVVLLHVDPSQLEDFDWRGQFIAKNTLYFKIDQKVTSNEYKNVVILNQGEWYGNDLTGEEPESWTDDMPERLAEFASSIMTLG</sequence>